<keyword evidence="2" id="KW-0670">Pyruvate</keyword>
<evidence type="ECO:0000313" key="2">
    <source>
        <dbReference type="EMBL" id="SQD02435.1"/>
    </source>
</evidence>
<dbReference type="SUPFAM" id="SSF55804">
    <property type="entry name" value="Phoshotransferase/anion transport protein"/>
    <property type="match status" value="1"/>
</dbReference>
<organism evidence="2 3">
    <name type="scientific">Escherichia coli</name>
    <dbReference type="NCBI Taxonomy" id="562"/>
    <lineage>
        <taxon>Bacteria</taxon>
        <taxon>Pseudomonadati</taxon>
        <taxon>Pseudomonadota</taxon>
        <taxon>Gammaproteobacteria</taxon>
        <taxon>Enterobacterales</taxon>
        <taxon>Enterobacteriaceae</taxon>
        <taxon>Escherichia</taxon>
    </lineage>
</organism>
<dbReference type="Gene3D" id="3.40.930.10">
    <property type="entry name" value="Mannitol-specific EII, Chain A"/>
    <property type="match status" value="1"/>
</dbReference>
<dbReference type="PROSITE" id="PS51094">
    <property type="entry name" value="PTS_EIIA_TYPE_2"/>
    <property type="match status" value="1"/>
</dbReference>
<gene>
    <name evidence="2" type="primary">fryA_1</name>
    <name evidence="2" type="ORF">NCTC8009_02890</name>
</gene>
<sequence length="42" mass="4852">MNHVKVFSQLARKLVNKNFRQSLFAAQDAQSILTLLETELTF</sequence>
<protein>
    <submittedName>
        <fullName evidence="2">Multiphosphoryl transfer protein 1 [includes phosphoenolpyruvate-protein phosphotransferasephosphocarrier protein Hp fructose-like phosphotransferase enzyme IIA component]</fullName>
        <ecNumber evidence="2">2.7.1.-</ecNumber>
    </submittedName>
</protein>
<dbReference type="EC" id="2.7.1.-" evidence="2"/>
<name>A0A2X3K7W2_ECOLX</name>
<keyword evidence="2" id="KW-0808">Transferase</keyword>
<dbReference type="Proteomes" id="UP000250991">
    <property type="component" value="Unassembled WGS sequence"/>
</dbReference>
<reference evidence="2 3" key="1">
    <citation type="submission" date="2018-06" db="EMBL/GenBank/DDBJ databases">
        <authorList>
            <consortium name="Pathogen Informatics"/>
            <person name="Doyle S."/>
        </authorList>
    </citation>
    <scope>NUCLEOTIDE SEQUENCE [LARGE SCALE GENOMIC DNA]</scope>
    <source>
        <strain evidence="2 3">NCTC8009</strain>
    </source>
</reference>
<dbReference type="AlphaFoldDB" id="A0A2X3K7W2"/>
<feature type="domain" description="PTS EIIA type-2" evidence="1">
    <location>
        <begin position="1"/>
        <end position="39"/>
    </location>
</feature>
<accession>A0A2X3K7W2</accession>
<dbReference type="EMBL" id="UARW01000010">
    <property type="protein sequence ID" value="SQD02435.1"/>
    <property type="molecule type" value="Genomic_DNA"/>
</dbReference>
<dbReference type="InterPro" id="IPR002178">
    <property type="entry name" value="PTS_EIIA_type-2_dom"/>
</dbReference>
<dbReference type="InterPro" id="IPR016152">
    <property type="entry name" value="PTrfase/Anion_transptr"/>
</dbReference>
<proteinExistence type="predicted"/>
<evidence type="ECO:0000259" key="1">
    <source>
        <dbReference type="PROSITE" id="PS51094"/>
    </source>
</evidence>
<dbReference type="GO" id="GO:0016740">
    <property type="term" value="F:transferase activity"/>
    <property type="evidence" value="ECO:0007669"/>
    <property type="project" value="UniProtKB-KW"/>
</dbReference>
<evidence type="ECO:0000313" key="3">
    <source>
        <dbReference type="Proteomes" id="UP000250991"/>
    </source>
</evidence>